<reference evidence="1" key="1">
    <citation type="submission" date="2021-01" db="EMBL/GenBank/DDBJ databases">
        <authorList>
            <person name="Corre E."/>
            <person name="Pelletier E."/>
            <person name="Niang G."/>
            <person name="Scheremetjew M."/>
            <person name="Finn R."/>
            <person name="Kale V."/>
            <person name="Holt S."/>
            <person name="Cochrane G."/>
            <person name="Meng A."/>
            <person name="Brown T."/>
            <person name="Cohen L."/>
        </authorList>
    </citation>
    <scope>NUCLEOTIDE SEQUENCE</scope>
    <source>
        <strain evidence="1">CCMP3328</strain>
    </source>
</reference>
<protein>
    <submittedName>
        <fullName evidence="1">Uncharacterized protein</fullName>
    </submittedName>
</protein>
<gene>
    <name evidence="1" type="ORF">CAUS1442_LOCUS2475</name>
</gene>
<proteinExistence type="predicted"/>
<name>A0A7R9ZL85_9STRA</name>
<organism evidence="1">
    <name type="scientific">Craspedostauros australis</name>
    <dbReference type="NCBI Taxonomy" id="1486917"/>
    <lineage>
        <taxon>Eukaryota</taxon>
        <taxon>Sar</taxon>
        <taxon>Stramenopiles</taxon>
        <taxon>Ochrophyta</taxon>
        <taxon>Bacillariophyta</taxon>
        <taxon>Bacillariophyceae</taxon>
        <taxon>Bacillariophycidae</taxon>
        <taxon>Naviculales</taxon>
        <taxon>Naviculaceae</taxon>
        <taxon>Craspedostauros</taxon>
    </lineage>
</organism>
<sequence length="109" mass="11668">MSIMAQPLPSGCEGFTTAYHASYAYTRAGSRTIACDLGMQVCVDSKAQRNLSQLITPCRAGHPTTSKTPSRLQVCHHLLPCGTQATQRGKNHITSPRAAILPLSGAQHH</sequence>
<dbReference type="AlphaFoldDB" id="A0A7R9ZL85"/>
<evidence type="ECO:0000313" key="1">
    <source>
        <dbReference type="EMBL" id="CAD8330377.1"/>
    </source>
</evidence>
<dbReference type="EMBL" id="HBEF01003966">
    <property type="protein sequence ID" value="CAD8330377.1"/>
    <property type="molecule type" value="Transcribed_RNA"/>
</dbReference>
<accession>A0A7R9ZL85</accession>